<dbReference type="Pfam" id="PF02627">
    <property type="entry name" value="CMD"/>
    <property type="match status" value="1"/>
</dbReference>
<dbReference type="GO" id="GO:0051920">
    <property type="term" value="F:peroxiredoxin activity"/>
    <property type="evidence" value="ECO:0007669"/>
    <property type="project" value="InterPro"/>
</dbReference>
<dbReference type="SUPFAM" id="SSF69118">
    <property type="entry name" value="AhpD-like"/>
    <property type="match status" value="1"/>
</dbReference>
<name>A0A832G0E9_9BACT</name>
<dbReference type="AlphaFoldDB" id="A0A832G0E9"/>
<dbReference type="InterPro" id="IPR003779">
    <property type="entry name" value="CMD-like"/>
</dbReference>
<comment type="caution">
    <text evidence="2">The sequence shown here is derived from an EMBL/GenBank/DDBJ whole genome shotgun (WGS) entry which is preliminary data.</text>
</comment>
<dbReference type="EMBL" id="DSVI01000004">
    <property type="protein sequence ID" value="HGT46944.1"/>
    <property type="molecule type" value="Genomic_DNA"/>
</dbReference>
<proteinExistence type="predicted"/>
<dbReference type="PANTHER" id="PTHR33930:SF2">
    <property type="entry name" value="BLR3452 PROTEIN"/>
    <property type="match status" value="1"/>
</dbReference>
<dbReference type="Gene3D" id="1.20.1290.10">
    <property type="entry name" value="AhpD-like"/>
    <property type="match status" value="1"/>
</dbReference>
<organism evidence="2">
    <name type="scientific">Ignavibacterium album</name>
    <dbReference type="NCBI Taxonomy" id="591197"/>
    <lineage>
        <taxon>Bacteria</taxon>
        <taxon>Pseudomonadati</taxon>
        <taxon>Ignavibacteriota</taxon>
        <taxon>Ignavibacteria</taxon>
        <taxon>Ignavibacteriales</taxon>
        <taxon>Ignavibacteriaceae</taxon>
        <taxon>Ignavibacterium</taxon>
    </lineage>
</organism>
<gene>
    <name evidence="2" type="ORF">ENS56_02805</name>
</gene>
<evidence type="ECO:0000313" key="2">
    <source>
        <dbReference type="EMBL" id="HGT46944.1"/>
    </source>
</evidence>
<feature type="domain" description="Carboxymuconolactone decarboxylase-like" evidence="1">
    <location>
        <begin position="16"/>
        <end position="99"/>
    </location>
</feature>
<dbReference type="PANTHER" id="PTHR33930">
    <property type="entry name" value="ALKYL HYDROPEROXIDE REDUCTASE AHPD"/>
    <property type="match status" value="1"/>
</dbReference>
<protein>
    <submittedName>
        <fullName evidence="2">Carboxymuconolactone decarboxylase family protein</fullName>
    </submittedName>
</protein>
<dbReference type="InterPro" id="IPR029032">
    <property type="entry name" value="AhpD-like"/>
</dbReference>
<reference evidence="2" key="1">
    <citation type="journal article" date="2020" name="mSystems">
        <title>Genome- and Community-Level Interaction Insights into Carbon Utilization and Element Cycling Functions of Hydrothermarchaeota in Hydrothermal Sediment.</title>
        <authorList>
            <person name="Zhou Z."/>
            <person name="Liu Y."/>
            <person name="Xu W."/>
            <person name="Pan J."/>
            <person name="Luo Z.H."/>
            <person name="Li M."/>
        </authorList>
    </citation>
    <scope>NUCLEOTIDE SEQUENCE [LARGE SCALE GENOMIC DNA]</scope>
    <source>
        <strain evidence="2">SpSt-500</strain>
    </source>
</reference>
<sequence length="104" mass="11431">MAELPKRFEKFQNEFPEVSNAYELLGKAVHNAGPLDEKTRSLIKLAISTGARLEGAVHSHTRKALEAGCSNEEIKQTILLALPTIGLPSTMAAMSWVEDILEKK</sequence>
<evidence type="ECO:0000259" key="1">
    <source>
        <dbReference type="Pfam" id="PF02627"/>
    </source>
</evidence>
<accession>A0A832G0E9</accession>